<evidence type="ECO:0000256" key="4">
    <source>
        <dbReference type="ARBA" id="ARBA00023163"/>
    </source>
</evidence>
<gene>
    <name evidence="6" type="ORF">PACLA_8A038652</name>
</gene>
<name>A0A7D9EIS3_PARCT</name>
<comment type="subcellular location">
    <subcellularLocation>
        <location evidence="1">Nucleus</location>
    </subcellularLocation>
</comment>
<sequence length="173" mass="20087">MCNVRQEVADILKDCKIENVENKYKAEGLATSQSFESEKSALMEIMRVDLEEKIRKLEEDRHNSDISADIWLESHSVKKHKKSSDGFLSDKRKKPVTVTVLFNITYVHILYTCFEIWIFTKTGQLSEGLKELYQEGNLKVTVEVKEEIFLETVNVLLVQNMKMENCFMKESGL</sequence>
<dbReference type="EMBL" id="CACRXK020006433">
    <property type="protein sequence ID" value="CAB4009385.1"/>
    <property type="molecule type" value="Genomic_DNA"/>
</dbReference>
<keyword evidence="2" id="KW-0678">Repressor</keyword>
<dbReference type="Pfam" id="PF08598">
    <property type="entry name" value="Sds3"/>
    <property type="match status" value="1"/>
</dbReference>
<evidence type="ECO:0000313" key="7">
    <source>
        <dbReference type="Proteomes" id="UP001152795"/>
    </source>
</evidence>
<keyword evidence="3" id="KW-0805">Transcription regulation</keyword>
<keyword evidence="5" id="KW-0539">Nucleus</keyword>
<comment type="caution">
    <text evidence="6">The sequence shown here is derived from an EMBL/GenBank/DDBJ whole genome shotgun (WGS) entry which is preliminary data.</text>
</comment>
<dbReference type="OrthoDB" id="20886at2759"/>
<proteinExistence type="predicted"/>
<dbReference type="AlphaFoldDB" id="A0A7D9EIS3"/>
<keyword evidence="7" id="KW-1185">Reference proteome</keyword>
<keyword evidence="4" id="KW-0804">Transcription</keyword>
<organism evidence="6 7">
    <name type="scientific">Paramuricea clavata</name>
    <name type="common">Red gorgonian</name>
    <name type="synonym">Violescent sea-whip</name>
    <dbReference type="NCBI Taxonomy" id="317549"/>
    <lineage>
        <taxon>Eukaryota</taxon>
        <taxon>Metazoa</taxon>
        <taxon>Cnidaria</taxon>
        <taxon>Anthozoa</taxon>
        <taxon>Octocorallia</taxon>
        <taxon>Malacalcyonacea</taxon>
        <taxon>Plexauridae</taxon>
        <taxon>Paramuricea</taxon>
    </lineage>
</organism>
<evidence type="ECO:0000256" key="5">
    <source>
        <dbReference type="ARBA" id="ARBA00023242"/>
    </source>
</evidence>
<accession>A0A7D9EIS3</accession>
<evidence type="ECO:0000256" key="1">
    <source>
        <dbReference type="ARBA" id="ARBA00004123"/>
    </source>
</evidence>
<reference evidence="6" key="1">
    <citation type="submission" date="2020-04" db="EMBL/GenBank/DDBJ databases">
        <authorList>
            <person name="Alioto T."/>
            <person name="Alioto T."/>
            <person name="Gomez Garrido J."/>
        </authorList>
    </citation>
    <scope>NUCLEOTIDE SEQUENCE</scope>
    <source>
        <strain evidence="6">A484AB</strain>
    </source>
</reference>
<dbReference type="GO" id="GO:0010468">
    <property type="term" value="P:regulation of gene expression"/>
    <property type="evidence" value="ECO:0007669"/>
    <property type="project" value="UniProtKB-ARBA"/>
</dbReference>
<dbReference type="Proteomes" id="UP001152795">
    <property type="component" value="Unassembled WGS sequence"/>
</dbReference>
<evidence type="ECO:0000313" key="6">
    <source>
        <dbReference type="EMBL" id="CAB4009385.1"/>
    </source>
</evidence>
<dbReference type="GO" id="GO:0005654">
    <property type="term" value="C:nucleoplasm"/>
    <property type="evidence" value="ECO:0007669"/>
    <property type="project" value="UniProtKB-ARBA"/>
</dbReference>
<evidence type="ECO:0000256" key="3">
    <source>
        <dbReference type="ARBA" id="ARBA00023015"/>
    </source>
</evidence>
<protein>
    <submittedName>
        <fullName evidence="6">Breast cancer metastasis-suppressor 1 -A</fullName>
    </submittedName>
</protein>
<dbReference type="InterPro" id="IPR013907">
    <property type="entry name" value="Sds3"/>
</dbReference>
<evidence type="ECO:0000256" key="2">
    <source>
        <dbReference type="ARBA" id="ARBA00022491"/>
    </source>
</evidence>
<dbReference type="PANTHER" id="PTHR21964">
    <property type="entry name" value="BREAST CANCER METASTASIS-SUPPRESSOR 1"/>
    <property type="match status" value="1"/>
</dbReference>